<dbReference type="HOGENOM" id="CLU_2007663_0_0_1"/>
<proteinExistence type="predicted"/>
<organism evidence="1">
    <name type="scientific">Oryza punctata</name>
    <name type="common">Red rice</name>
    <dbReference type="NCBI Taxonomy" id="4537"/>
    <lineage>
        <taxon>Eukaryota</taxon>
        <taxon>Viridiplantae</taxon>
        <taxon>Streptophyta</taxon>
        <taxon>Embryophyta</taxon>
        <taxon>Tracheophyta</taxon>
        <taxon>Spermatophyta</taxon>
        <taxon>Magnoliopsida</taxon>
        <taxon>Liliopsida</taxon>
        <taxon>Poales</taxon>
        <taxon>Poaceae</taxon>
        <taxon>BOP clade</taxon>
        <taxon>Oryzoideae</taxon>
        <taxon>Oryzeae</taxon>
        <taxon>Oryzinae</taxon>
        <taxon>Oryza</taxon>
    </lineage>
</organism>
<dbReference type="Gramene" id="OPUNC04G10130.1">
    <property type="protein sequence ID" value="OPUNC04G10130.1"/>
    <property type="gene ID" value="OPUNC04G10130"/>
</dbReference>
<accession>A0A0E0KQE6</accession>
<sequence length="124" mass="14202">MSTIGSRFVLAHQVLEHIYRVRLHPRFERSIVLIVRSLVRARKFTWSARQPTPIPLAQPRLGLWPAAVEQAVERLLMRMVEDGHGRARAGRGRRAREWRDIPSSRLDACVLAVVMQGEAKWTSG</sequence>
<protein>
    <submittedName>
        <fullName evidence="1">Uncharacterized protein</fullName>
    </submittedName>
</protein>
<dbReference type="AlphaFoldDB" id="A0A0E0KQE6"/>
<dbReference type="EnsemblPlants" id="OPUNC04G10130.1">
    <property type="protein sequence ID" value="OPUNC04G10130.1"/>
    <property type="gene ID" value="OPUNC04G10130"/>
</dbReference>
<reference evidence="1" key="2">
    <citation type="submission" date="2018-05" db="EMBL/GenBank/DDBJ databases">
        <title>OpunRS2 (Oryza punctata Reference Sequence Version 2).</title>
        <authorList>
            <person name="Zhang J."/>
            <person name="Kudrna D."/>
            <person name="Lee S."/>
            <person name="Talag J."/>
            <person name="Welchert J."/>
            <person name="Wing R.A."/>
        </authorList>
    </citation>
    <scope>NUCLEOTIDE SEQUENCE [LARGE SCALE GENOMIC DNA]</scope>
</reference>
<keyword evidence="2" id="KW-1185">Reference proteome</keyword>
<dbReference type="Proteomes" id="UP000026962">
    <property type="component" value="Chromosome 4"/>
</dbReference>
<reference evidence="1" key="1">
    <citation type="submission" date="2015-04" db="UniProtKB">
        <authorList>
            <consortium name="EnsemblPlants"/>
        </authorList>
    </citation>
    <scope>IDENTIFICATION</scope>
</reference>
<evidence type="ECO:0000313" key="2">
    <source>
        <dbReference type="Proteomes" id="UP000026962"/>
    </source>
</evidence>
<evidence type="ECO:0000313" key="1">
    <source>
        <dbReference type="EnsemblPlants" id="OPUNC04G10130.1"/>
    </source>
</evidence>
<name>A0A0E0KQE6_ORYPU</name>